<reference evidence="3 4" key="1">
    <citation type="submission" date="2018-06" db="EMBL/GenBank/DDBJ databases">
        <authorList>
            <person name="Zhirakovskaya E."/>
        </authorList>
    </citation>
    <scope>NUCLEOTIDE SEQUENCE [LARGE SCALE GENOMIC DNA]</scope>
    <source>
        <strain evidence="3 4">LY3</strain>
    </source>
</reference>
<evidence type="ECO:0000256" key="1">
    <source>
        <dbReference type="ARBA" id="ARBA00023172"/>
    </source>
</evidence>
<dbReference type="GO" id="GO:0003677">
    <property type="term" value="F:DNA binding"/>
    <property type="evidence" value="ECO:0007669"/>
    <property type="project" value="InterPro"/>
</dbReference>
<protein>
    <submittedName>
        <fullName evidence="3">Uncharacterized protein</fullName>
    </submittedName>
</protein>
<dbReference type="InterPro" id="IPR011010">
    <property type="entry name" value="DNA_brk_join_enz"/>
</dbReference>
<evidence type="ECO:0000313" key="4">
    <source>
        <dbReference type="Proteomes" id="UP000249493"/>
    </source>
</evidence>
<evidence type="ECO:0000313" key="3">
    <source>
        <dbReference type="EMBL" id="RAI72539.1"/>
    </source>
</evidence>
<dbReference type="GO" id="GO:0015074">
    <property type="term" value="P:DNA integration"/>
    <property type="evidence" value="ECO:0007669"/>
    <property type="project" value="InterPro"/>
</dbReference>
<proteinExistence type="predicted"/>
<keyword evidence="2" id="KW-0175">Coiled coil</keyword>
<dbReference type="Proteomes" id="UP000249493">
    <property type="component" value="Unassembled WGS sequence"/>
</dbReference>
<gene>
    <name evidence="3" type="ORF">DOZ80_03085</name>
</gene>
<feature type="coiled-coil region" evidence="2">
    <location>
        <begin position="934"/>
        <end position="961"/>
    </location>
</feature>
<keyword evidence="1" id="KW-0233">DNA recombination</keyword>
<comment type="caution">
    <text evidence="3">The sequence shown here is derived from an EMBL/GenBank/DDBJ whole genome shotgun (WGS) entry which is preliminary data.</text>
</comment>
<evidence type="ECO:0000256" key="2">
    <source>
        <dbReference type="SAM" id="Coils"/>
    </source>
</evidence>
<name>A0A327NE54_PSEFL</name>
<sequence length="1114" mass="128451">MINTSLDEIKFTSNNKPITATIPAIELLYTELRHARGPTPQVFFEETNKAARAVYAPLEWLDSVRGIGITQEQVQAAYDLSVLGTSNENLERTLFIRATGIKAATIREVRGFKTPLRALMLCLWRHGYLLLPISFKQNSVSSMVPSLIPHLENFFSDIAYRGTNANLKKYLKCTQFTLDWHTIDKFDFSEAWDAIPKISDGRKIPPTGKFKFSPFRNFFLVPWIEQFYWQHPELVSAKQVELIQAYSAAVGVSRYDNYQFETPEQFAEYYYKSQKEKNNIQAKAYNERAQKKQKQIRLKGNSESEIYFANISINDRKDFNWILKNGYLGIPQELTTQLSTGWVRYLTAYNHHLLERNIGKSQRKQLLAPVYKLCDYLFGYLVKWREENPLSSVPIPLRVDDFSAVFFWKRLLPLDDLQFEQFGPMPLTLLDAVKLQIDRPVSASFVRGIYEFFEFCIENRTRFRQVGIYALDEDFTNPISLKDSPGSGPRNSGTDKFIIPAFSIGILRHYVSALDCIGRNLRERSLSQKISVDKLREISQSEWINLSELELEYTLTTNSPSETGKTIEIRLTEIPNCYVWCWGNYHVQPKSQDQIFTGVPWLSPLRMIAIGLFAGQRLQSAQWLGLDNYRSKHQEGTSYWTGLYLYIDKTYPDRTCRLQRYIMEWLDDEAQFQTMICDKPPEPCFYENDEYSGHPKTRWLFRSPYGKSDTPFTDSVYTDKWIRILRGVEQIWNSIAPKEFQYNFVLQKEHSNRTSKSGAPRYVTPHTPHSLRNSYITWMMERGEAEPDEVRKQVGHRNLIQTFHYASGQRPGTDYTMEIADQRIESFDNELFGNLLTDRPIKASASNSVLRNSLLKNRGDTIEAQGMISLSDGIIPAKETGYDLIKVALIEDLGFFDVCICVFNGRCTTAVLAVTKGPRRCGMCPYAIYALDHLEGINARMRSLQREIMKLSDKIRQLETCGESELTIKAFREDKSLSSIELCGYEQVTNLLNATLASAKNRQKRYLIRDPEILSKHPIALMTKDPIQKIVGDLLDASHFPAFANENYLVNLRRAARLLKLEGFTEMAENENPTPKTILGQIASQMRVFGWTLDDLSRNFRLHYPQALNGIDHG</sequence>
<dbReference type="InterPro" id="IPR013762">
    <property type="entry name" value="Integrase-like_cat_sf"/>
</dbReference>
<dbReference type="AlphaFoldDB" id="A0A327NE54"/>
<organism evidence="3 4">
    <name type="scientific">Pseudomonas fluorescens</name>
    <dbReference type="NCBI Taxonomy" id="294"/>
    <lineage>
        <taxon>Bacteria</taxon>
        <taxon>Pseudomonadati</taxon>
        <taxon>Pseudomonadota</taxon>
        <taxon>Gammaproteobacteria</taxon>
        <taxon>Pseudomonadales</taxon>
        <taxon>Pseudomonadaceae</taxon>
        <taxon>Pseudomonas</taxon>
    </lineage>
</organism>
<dbReference type="EMBL" id="QLIN01000001">
    <property type="protein sequence ID" value="RAI72539.1"/>
    <property type="molecule type" value="Genomic_DNA"/>
</dbReference>
<accession>A0A327NE54</accession>
<dbReference type="Gene3D" id="1.10.443.10">
    <property type="entry name" value="Intergrase catalytic core"/>
    <property type="match status" value="1"/>
</dbReference>
<dbReference type="SUPFAM" id="SSF56349">
    <property type="entry name" value="DNA breaking-rejoining enzymes"/>
    <property type="match status" value="1"/>
</dbReference>
<dbReference type="RefSeq" id="WP_111280167.1">
    <property type="nucleotide sequence ID" value="NZ_QLIN01000001.1"/>
</dbReference>
<dbReference type="GO" id="GO:0006310">
    <property type="term" value="P:DNA recombination"/>
    <property type="evidence" value="ECO:0007669"/>
    <property type="project" value="UniProtKB-KW"/>
</dbReference>